<dbReference type="AlphaFoldDB" id="A0AAU9H710"/>
<dbReference type="GO" id="GO:0004673">
    <property type="term" value="F:protein histidine kinase activity"/>
    <property type="evidence" value="ECO:0007669"/>
    <property type="project" value="UniProtKB-EC"/>
</dbReference>
<dbReference type="Proteomes" id="UP000509120">
    <property type="component" value="Chromosome"/>
</dbReference>
<accession>A0AAU9H710</accession>
<gene>
    <name evidence="1" type="primary">ciaH</name>
    <name evidence="1" type="ORF">STHERMO_0844</name>
</gene>
<sequence>MTVAANTSVLVLDKNGKLLNVVDKFSSLSNLPIDKNTIDVISKGSAQNYFDQTENYRLITEKVDNSFYPDAKYVVIAINTTQLEEASERYVKLIVIMMSFLATIYRG</sequence>
<evidence type="ECO:0000313" key="1">
    <source>
        <dbReference type="EMBL" id="CAD0155204.1"/>
    </source>
</evidence>
<protein>
    <submittedName>
        <fullName evidence="1">Sensor protein</fullName>
        <ecNumber evidence="1">2.7.13.3</ecNumber>
    </submittedName>
</protein>
<reference evidence="1 2" key="1">
    <citation type="submission" date="2020-06" db="EMBL/GenBank/DDBJ databases">
        <authorList>
            <person name="Chuat V."/>
        </authorList>
    </citation>
    <scope>NUCLEOTIDE SEQUENCE [LARGE SCALE GENOMIC DNA]</scope>
    <source>
        <strain evidence="1">STH_CIRM_1046</strain>
    </source>
</reference>
<dbReference type="EC" id="2.7.13.3" evidence="1"/>
<evidence type="ECO:0000313" key="2">
    <source>
        <dbReference type="Proteomes" id="UP000509120"/>
    </source>
</evidence>
<organism evidence="1 2">
    <name type="scientific">Streptococcus thermophilus</name>
    <dbReference type="NCBI Taxonomy" id="1308"/>
    <lineage>
        <taxon>Bacteria</taxon>
        <taxon>Bacillati</taxon>
        <taxon>Bacillota</taxon>
        <taxon>Bacilli</taxon>
        <taxon>Lactobacillales</taxon>
        <taxon>Streptococcaceae</taxon>
        <taxon>Streptococcus</taxon>
    </lineage>
</organism>
<name>A0AAU9H710_STRTR</name>
<keyword evidence="1" id="KW-0808">Transferase</keyword>
<dbReference type="EMBL" id="LR822030">
    <property type="protein sequence ID" value="CAD0155204.1"/>
    <property type="molecule type" value="Genomic_DNA"/>
</dbReference>
<proteinExistence type="predicted"/>